<evidence type="ECO:0000313" key="14">
    <source>
        <dbReference type="Proteomes" id="UP000509667"/>
    </source>
</evidence>
<sequence length="747" mass="81547">MFRPKRMSKVSVTGSKAVMDDVIETVHDLHLVHFTDYDGRWEGFDNGNPMEGGDEASEKLVTVRSLKSILGVEPEDAGPSRIVTDETLETELEEIRTEANELDDERTETESELREVEEEIAAMDPFATLGIDLDLLWGYDSLSVAVGEGSADGVERALADLDVATQVFAEDGVVAAFARTDEDTLQSAVVEADFTAIDVPHEEGDPQDVLAELEHREQKLESKLDTVEDRLEELRYDVAGFLLAAEEKLSIRARKAEAPLSFATTENAFVAEGWIPSERADEFERALADAVDDHVDVEELEVAEYDRHGHAATTEAVDHTPEATGAGTGGVEEEGATAAADEDEAEPQTARTDGGTVTMGGDDDPPVIQDNGVSQPFELLTKAVGRPNYSEFDPTLILFLTFPLMFGFIIGDVGYGLIYTGVGYYMIRNYDSDAFKNFGVITAVCGVATAIFGFLYGEIFGLHLVASQFWEGVVGLNHAPIEKGLSPATSYWANTWFLVTALFGLLHLNTAYVLEFVENVSLHGVKEAILETGSWILALNGLWIFIFSRLFDGAKPDLLFETFDEGHAAAFELGFAGFPAEIGWVGLGMVGLGMALLAIGPVHELIEIHVVLAHTLSYLRIAAVLLAKAGMAFAVNLLFWGAYEIPTEYGAEWHFMLTYGPEYALEHYEGAAILFPGMVHMGPAMAVFGVFVLIVGNLVVLILGVTSSGIQSIRLEFFEFFEKFYEGNGTAYQPFGTERTYTADDQS</sequence>
<keyword evidence="5 10" id="KW-1133">Transmembrane helix</keyword>
<keyword evidence="3 10" id="KW-0813">Transport</keyword>
<keyword evidence="14" id="KW-1185">Reference proteome</keyword>
<comment type="similarity">
    <text evidence="2 10">Belongs to the V-ATPase 116 kDa subunit family.</text>
</comment>
<feature type="transmembrane region" description="Helical" evidence="10">
    <location>
        <begin position="684"/>
        <end position="705"/>
    </location>
</feature>
<comment type="subcellular location">
    <subcellularLocation>
        <location evidence="1">Membrane</location>
        <topology evidence="1">Multi-pass membrane protein</topology>
    </subcellularLocation>
</comment>
<evidence type="ECO:0000256" key="2">
    <source>
        <dbReference type="ARBA" id="ARBA00009904"/>
    </source>
</evidence>
<dbReference type="Pfam" id="PF01496">
    <property type="entry name" value="V_ATPase_I"/>
    <property type="match status" value="1"/>
</dbReference>
<evidence type="ECO:0000256" key="5">
    <source>
        <dbReference type="ARBA" id="ARBA00022989"/>
    </source>
</evidence>
<dbReference type="PANTHER" id="PTHR11629:SF63">
    <property type="entry name" value="V-TYPE PROTON ATPASE SUBUNIT A"/>
    <property type="match status" value="1"/>
</dbReference>
<feature type="transmembrane region" description="Helical" evidence="10">
    <location>
        <begin position="438"/>
        <end position="457"/>
    </location>
</feature>
<evidence type="ECO:0000256" key="8">
    <source>
        <dbReference type="ARBA" id="ARBA00059506"/>
    </source>
</evidence>
<evidence type="ECO:0000256" key="6">
    <source>
        <dbReference type="ARBA" id="ARBA00023065"/>
    </source>
</evidence>
<proteinExistence type="inferred from homology"/>
<name>A0A7D5P2S5_9EURY</name>
<dbReference type="AlphaFoldDB" id="A0A7D5P2S5"/>
<dbReference type="Gene3D" id="1.20.1460.20">
    <property type="match status" value="1"/>
</dbReference>
<feature type="transmembrane region" description="Helical" evidence="10">
    <location>
        <begin position="618"/>
        <end position="643"/>
    </location>
</feature>
<dbReference type="Gene3D" id="3.30.70.2170">
    <property type="match status" value="1"/>
</dbReference>
<dbReference type="GO" id="GO:0033179">
    <property type="term" value="C:proton-transporting V-type ATPase, V0 domain"/>
    <property type="evidence" value="ECO:0007669"/>
    <property type="project" value="InterPro"/>
</dbReference>
<dbReference type="GO" id="GO:0046961">
    <property type="term" value="F:proton-transporting ATPase activity, rotational mechanism"/>
    <property type="evidence" value="ECO:0007669"/>
    <property type="project" value="InterPro"/>
</dbReference>
<feature type="transmembrane region" description="Helical" evidence="10">
    <location>
        <begin position="396"/>
        <end position="426"/>
    </location>
</feature>
<evidence type="ECO:0000256" key="11">
    <source>
        <dbReference type="SAM" id="Coils"/>
    </source>
</evidence>
<evidence type="ECO:0000256" key="1">
    <source>
        <dbReference type="ARBA" id="ARBA00004141"/>
    </source>
</evidence>
<reference evidence="13 14" key="1">
    <citation type="submission" date="2020-07" db="EMBL/GenBank/DDBJ databases">
        <title>Halosimplex pelagicum sp. nov. and Halosimplex rubrum sp. nov., isolated from salted brown alga Laminaria, and emended description of the genus Halosimplex.</title>
        <authorList>
            <person name="Cui H."/>
        </authorList>
    </citation>
    <scope>NUCLEOTIDE SEQUENCE [LARGE SCALE GENOMIC DNA]</scope>
    <source>
        <strain evidence="13 14">R27</strain>
    </source>
</reference>
<feature type="coiled-coil region" evidence="11">
    <location>
        <begin position="210"/>
        <end position="237"/>
    </location>
</feature>
<evidence type="ECO:0000256" key="9">
    <source>
        <dbReference type="ARBA" id="ARBA00068671"/>
    </source>
</evidence>
<dbReference type="InterPro" id="IPR002490">
    <property type="entry name" value="V-ATPase_116kDa_su"/>
</dbReference>
<keyword evidence="6 10" id="KW-0406">Ion transport</keyword>
<keyword evidence="11" id="KW-0175">Coiled coil</keyword>
<dbReference type="GO" id="GO:0007035">
    <property type="term" value="P:vacuolar acidification"/>
    <property type="evidence" value="ECO:0007669"/>
    <property type="project" value="TreeGrafter"/>
</dbReference>
<feature type="transmembrane region" description="Helical" evidence="10">
    <location>
        <begin position="529"/>
        <end position="551"/>
    </location>
</feature>
<dbReference type="GeneID" id="56076544"/>
<feature type="transmembrane region" description="Helical" evidence="10">
    <location>
        <begin position="582"/>
        <end position="606"/>
    </location>
</feature>
<evidence type="ECO:0000256" key="4">
    <source>
        <dbReference type="ARBA" id="ARBA00022692"/>
    </source>
</evidence>
<dbReference type="KEGG" id="hrr:HZS55_01735"/>
<evidence type="ECO:0000256" key="12">
    <source>
        <dbReference type="SAM" id="MobiDB-lite"/>
    </source>
</evidence>
<evidence type="ECO:0000313" key="13">
    <source>
        <dbReference type="EMBL" id="QLH76102.1"/>
    </source>
</evidence>
<dbReference type="EMBL" id="CP058910">
    <property type="protein sequence ID" value="QLH76102.1"/>
    <property type="molecule type" value="Genomic_DNA"/>
</dbReference>
<dbReference type="RefSeq" id="WP_179910046.1">
    <property type="nucleotide sequence ID" value="NZ_CP058910.1"/>
</dbReference>
<feature type="transmembrane region" description="Helical" evidence="10">
    <location>
        <begin position="496"/>
        <end position="517"/>
    </location>
</feature>
<keyword evidence="4 10" id="KW-0812">Transmembrane</keyword>
<evidence type="ECO:0000256" key="7">
    <source>
        <dbReference type="ARBA" id="ARBA00023136"/>
    </source>
</evidence>
<dbReference type="Gene3D" id="3.30.70.2750">
    <property type="match status" value="1"/>
</dbReference>
<keyword evidence="7 10" id="KW-0472">Membrane</keyword>
<feature type="compositionally biased region" description="Acidic residues" evidence="12">
    <location>
        <begin position="331"/>
        <end position="346"/>
    </location>
</feature>
<feature type="region of interest" description="Disordered" evidence="12">
    <location>
        <begin position="311"/>
        <end position="371"/>
    </location>
</feature>
<protein>
    <recommendedName>
        <fullName evidence="9 10">A-type ATP synthase subunit I</fullName>
    </recommendedName>
</protein>
<dbReference type="GO" id="GO:0051117">
    <property type="term" value="F:ATPase binding"/>
    <property type="evidence" value="ECO:0007669"/>
    <property type="project" value="TreeGrafter"/>
</dbReference>
<dbReference type="PANTHER" id="PTHR11629">
    <property type="entry name" value="VACUOLAR PROTON ATPASES"/>
    <property type="match status" value="1"/>
</dbReference>
<comment type="function">
    <text evidence="8">Component of the A-type ATP synthase that produces ATP from ADP in the presence of a proton gradient across the membrane.</text>
</comment>
<dbReference type="OrthoDB" id="85892at2157"/>
<accession>A0A7D5P2S5</accession>
<evidence type="ECO:0000256" key="3">
    <source>
        <dbReference type="ARBA" id="ARBA00022448"/>
    </source>
</evidence>
<feature type="coiled-coil region" evidence="11">
    <location>
        <begin position="85"/>
        <end position="119"/>
    </location>
</feature>
<dbReference type="Proteomes" id="UP000509667">
    <property type="component" value="Chromosome"/>
</dbReference>
<gene>
    <name evidence="13" type="ORF">HZS55_01735</name>
</gene>
<organism evidence="13 14">
    <name type="scientific">Halosimplex rubrum</name>
    <dbReference type="NCBI Taxonomy" id="869889"/>
    <lineage>
        <taxon>Archaea</taxon>
        <taxon>Methanobacteriati</taxon>
        <taxon>Methanobacteriota</taxon>
        <taxon>Stenosarchaea group</taxon>
        <taxon>Halobacteria</taxon>
        <taxon>Halobacteriales</taxon>
        <taxon>Haloarculaceae</taxon>
        <taxon>Halosimplex</taxon>
    </lineage>
</organism>
<evidence type="ECO:0000256" key="10">
    <source>
        <dbReference type="RuleBase" id="RU361189"/>
    </source>
</evidence>
<dbReference type="GO" id="GO:0016471">
    <property type="term" value="C:vacuolar proton-transporting V-type ATPase complex"/>
    <property type="evidence" value="ECO:0007669"/>
    <property type="project" value="TreeGrafter"/>
</dbReference>